<comment type="function">
    <text evidence="7 8">Binds directly to 23S ribosomal RNA and is necessary for the in vitro assembly process of the 50S ribosomal subunit. It is not involved in the protein synthesizing functions of that subunit.</text>
</comment>
<dbReference type="KEGG" id="sfd:USDA257_c61330"/>
<dbReference type="GO" id="GO:0000027">
    <property type="term" value="P:ribosomal large subunit assembly"/>
    <property type="evidence" value="ECO:0007669"/>
    <property type="project" value="UniProtKB-UniRule"/>
</dbReference>
<dbReference type="InterPro" id="IPR005813">
    <property type="entry name" value="Ribosomal_bL20"/>
</dbReference>
<evidence type="ECO:0000256" key="2">
    <source>
        <dbReference type="ARBA" id="ARBA00022730"/>
    </source>
</evidence>
<evidence type="ECO:0000256" key="1">
    <source>
        <dbReference type="ARBA" id="ARBA00007698"/>
    </source>
</evidence>
<gene>
    <name evidence="7 9" type="primary">rplT</name>
    <name evidence="9" type="ORF">USDA257_c61330</name>
</gene>
<dbReference type="GO" id="GO:0019843">
    <property type="term" value="F:rRNA binding"/>
    <property type="evidence" value="ECO:0007669"/>
    <property type="project" value="UniProtKB-UniRule"/>
</dbReference>
<dbReference type="Gene3D" id="1.10.1900.20">
    <property type="entry name" value="Ribosomal protein L20"/>
    <property type="match status" value="1"/>
</dbReference>
<evidence type="ECO:0000256" key="8">
    <source>
        <dbReference type="RuleBase" id="RU000560"/>
    </source>
</evidence>
<evidence type="ECO:0000256" key="3">
    <source>
        <dbReference type="ARBA" id="ARBA00022884"/>
    </source>
</evidence>
<dbReference type="InterPro" id="IPR049946">
    <property type="entry name" value="RIBOSOMAL_L20_CS"/>
</dbReference>
<dbReference type="NCBIfam" id="TIGR01032">
    <property type="entry name" value="rplT_bact"/>
    <property type="match status" value="1"/>
</dbReference>
<dbReference type="Pfam" id="PF00453">
    <property type="entry name" value="Ribosomal_L20"/>
    <property type="match status" value="1"/>
</dbReference>
<evidence type="ECO:0000256" key="4">
    <source>
        <dbReference type="ARBA" id="ARBA00022980"/>
    </source>
</evidence>
<keyword evidence="3 7" id="KW-0694">RNA-binding</keyword>
<dbReference type="GO" id="GO:0003735">
    <property type="term" value="F:structural constituent of ribosome"/>
    <property type="evidence" value="ECO:0007669"/>
    <property type="project" value="InterPro"/>
</dbReference>
<dbReference type="HOGENOM" id="CLU_123265_0_1_5"/>
<dbReference type="EMBL" id="CP003563">
    <property type="protein sequence ID" value="AFL54631.1"/>
    <property type="molecule type" value="Genomic_DNA"/>
</dbReference>
<dbReference type="eggNOG" id="COG0292">
    <property type="taxonomic scope" value="Bacteria"/>
</dbReference>
<keyword evidence="5 7" id="KW-0687">Ribonucleoprotein</keyword>
<dbReference type="SUPFAM" id="SSF74731">
    <property type="entry name" value="Ribosomal protein L20"/>
    <property type="match status" value="1"/>
</dbReference>
<dbReference type="GO" id="GO:0005840">
    <property type="term" value="C:ribosome"/>
    <property type="evidence" value="ECO:0007669"/>
    <property type="project" value="UniProtKB-KW"/>
</dbReference>
<name>I3XFH5_SINF2</name>
<dbReference type="AlphaFoldDB" id="I3XFH5"/>
<dbReference type="HAMAP" id="MF_00382">
    <property type="entry name" value="Ribosomal_bL20"/>
    <property type="match status" value="1"/>
</dbReference>
<evidence type="ECO:0000313" key="9">
    <source>
        <dbReference type="EMBL" id="AFL54631.1"/>
    </source>
</evidence>
<sequence>MARVKRGVTAHAKHKKTLKAAKGFYGRRKNTIRAAKAAVDRSKQYAYRDRKVNKRNFRALWIQRINAAVREHGLTYGRFIDGLSKAGIEVDRKVLSDMAIHETAAFTALVEAAKKALAYLKEAGTANEFESAVR</sequence>
<proteinExistence type="inferred from homology"/>
<dbReference type="CDD" id="cd07026">
    <property type="entry name" value="Ribosomal_L20"/>
    <property type="match status" value="1"/>
</dbReference>
<protein>
    <recommendedName>
        <fullName evidence="6 7">Large ribosomal subunit protein bL20</fullName>
    </recommendedName>
</protein>
<evidence type="ECO:0000256" key="6">
    <source>
        <dbReference type="ARBA" id="ARBA00035172"/>
    </source>
</evidence>
<organism evidence="9 10">
    <name type="scientific">Sinorhizobium fredii (strain USDA 257)</name>
    <dbReference type="NCBI Taxonomy" id="1185652"/>
    <lineage>
        <taxon>Bacteria</taxon>
        <taxon>Pseudomonadati</taxon>
        <taxon>Pseudomonadota</taxon>
        <taxon>Alphaproteobacteria</taxon>
        <taxon>Hyphomicrobiales</taxon>
        <taxon>Rhizobiaceae</taxon>
        <taxon>Sinorhizobium/Ensifer group</taxon>
        <taxon>Sinorhizobium</taxon>
    </lineage>
</organism>
<keyword evidence="4 7" id="KW-0689">Ribosomal protein</keyword>
<dbReference type="PANTHER" id="PTHR10986">
    <property type="entry name" value="39S RIBOSOMAL PROTEIN L20"/>
    <property type="match status" value="1"/>
</dbReference>
<dbReference type="Proteomes" id="UP000006180">
    <property type="component" value="Chromosome"/>
</dbReference>
<dbReference type="GO" id="GO:1990904">
    <property type="term" value="C:ribonucleoprotein complex"/>
    <property type="evidence" value="ECO:0007669"/>
    <property type="project" value="UniProtKB-KW"/>
</dbReference>
<dbReference type="FunFam" id="1.10.1900.20:FF:000001">
    <property type="entry name" value="50S ribosomal protein L20"/>
    <property type="match status" value="1"/>
</dbReference>
<dbReference type="PATRIC" id="fig|1185652.3.peg.6367"/>
<dbReference type="InterPro" id="IPR035566">
    <property type="entry name" value="Ribosomal_protein_bL20_C"/>
</dbReference>
<comment type="similarity">
    <text evidence="1 7 8">Belongs to the bacterial ribosomal protein bL20 family.</text>
</comment>
<dbReference type="PROSITE" id="PS00937">
    <property type="entry name" value="RIBOSOMAL_L20"/>
    <property type="match status" value="1"/>
</dbReference>
<evidence type="ECO:0000313" key="10">
    <source>
        <dbReference type="Proteomes" id="UP000006180"/>
    </source>
</evidence>
<accession>I3XFH5</accession>
<dbReference type="GO" id="GO:0006412">
    <property type="term" value="P:translation"/>
    <property type="evidence" value="ECO:0007669"/>
    <property type="project" value="InterPro"/>
</dbReference>
<evidence type="ECO:0000256" key="7">
    <source>
        <dbReference type="HAMAP-Rule" id="MF_00382"/>
    </source>
</evidence>
<dbReference type="PRINTS" id="PR00062">
    <property type="entry name" value="RIBOSOMALL20"/>
</dbReference>
<keyword evidence="2 7" id="KW-0699">rRNA-binding</keyword>
<evidence type="ECO:0000256" key="5">
    <source>
        <dbReference type="ARBA" id="ARBA00023274"/>
    </source>
</evidence>
<dbReference type="Gene3D" id="6.10.160.10">
    <property type="match status" value="1"/>
</dbReference>
<dbReference type="STRING" id="1185652.USDA257_c61330"/>
<reference evidence="9 10" key="1">
    <citation type="journal article" date="2012" name="J. Bacteriol.">
        <title>Complete genome sequence of the broad-host-range strain Sinorhizobium fredii USDA257.</title>
        <authorList>
            <person name="Schuldes J."/>
            <person name="Rodriguez Orbegoso M."/>
            <person name="Schmeisser C."/>
            <person name="Krishnan H.B."/>
            <person name="Daniel R."/>
            <person name="Streit W.R."/>
        </authorList>
    </citation>
    <scope>NUCLEOTIDE SEQUENCE [LARGE SCALE GENOMIC DNA]</scope>
    <source>
        <strain evidence="9 10">USDA 257</strain>
    </source>
</reference>
<dbReference type="RefSeq" id="WP_014766732.1">
    <property type="nucleotide sequence ID" value="NC_018000.1"/>
</dbReference>